<keyword evidence="2" id="KW-0808">Transferase</keyword>
<dbReference type="AlphaFoldDB" id="A0A645GZ31"/>
<dbReference type="CDD" id="cd00158">
    <property type="entry name" value="RHOD"/>
    <property type="match status" value="1"/>
</dbReference>
<organism evidence="2">
    <name type="scientific">bioreactor metagenome</name>
    <dbReference type="NCBI Taxonomy" id="1076179"/>
    <lineage>
        <taxon>unclassified sequences</taxon>
        <taxon>metagenomes</taxon>
        <taxon>ecological metagenomes</taxon>
    </lineage>
</organism>
<dbReference type="InterPro" id="IPR036873">
    <property type="entry name" value="Rhodanese-like_dom_sf"/>
</dbReference>
<feature type="domain" description="Rhodanese" evidence="1">
    <location>
        <begin position="22"/>
        <end position="102"/>
    </location>
</feature>
<proteinExistence type="predicted"/>
<protein>
    <submittedName>
        <fullName evidence="2">Thiosulfate sulfurtransferase GlpE</fullName>
        <ecNumber evidence="2">2.8.1.1</ecNumber>
    </submittedName>
</protein>
<dbReference type="GO" id="GO:0004792">
    <property type="term" value="F:thiosulfate-cyanide sulfurtransferase activity"/>
    <property type="evidence" value="ECO:0007669"/>
    <property type="project" value="UniProtKB-EC"/>
</dbReference>
<dbReference type="Pfam" id="PF00581">
    <property type="entry name" value="Rhodanese"/>
    <property type="match status" value="1"/>
</dbReference>
<sequence length="107" mass="11768">MSIFDLFGSVRDINKGVETYKKTPGAVLVDVRTREEYAYGHIDSSVNIPLDQISKVNYSKETPLFVYCQSGSRGSAACTWLNQNGFHATNIGGIMNYRGAIKTGGNR</sequence>
<name>A0A645GZ31_9ZZZZ</name>
<dbReference type="SMART" id="SM00450">
    <property type="entry name" value="RHOD"/>
    <property type="match status" value="1"/>
</dbReference>
<comment type="caution">
    <text evidence="2">The sequence shown here is derived from an EMBL/GenBank/DDBJ whole genome shotgun (WGS) entry which is preliminary data.</text>
</comment>
<dbReference type="EMBL" id="VSSQ01083776">
    <property type="protein sequence ID" value="MPN31998.1"/>
    <property type="molecule type" value="Genomic_DNA"/>
</dbReference>
<dbReference type="PROSITE" id="PS50206">
    <property type="entry name" value="RHODANESE_3"/>
    <property type="match status" value="1"/>
</dbReference>
<dbReference type="EC" id="2.8.1.1" evidence="2"/>
<dbReference type="Gene3D" id="3.40.250.10">
    <property type="entry name" value="Rhodanese-like domain"/>
    <property type="match status" value="1"/>
</dbReference>
<dbReference type="PANTHER" id="PTHR43031">
    <property type="entry name" value="FAD-DEPENDENT OXIDOREDUCTASE"/>
    <property type="match status" value="1"/>
</dbReference>
<dbReference type="InterPro" id="IPR001763">
    <property type="entry name" value="Rhodanese-like_dom"/>
</dbReference>
<dbReference type="InterPro" id="IPR050229">
    <property type="entry name" value="GlpE_sulfurtransferase"/>
</dbReference>
<dbReference type="SUPFAM" id="SSF52821">
    <property type="entry name" value="Rhodanese/Cell cycle control phosphatase"/>
    <property type="match status" value="1"/>
</dbReference>
<accession>A0A645GZ31</accession>
<reference evidence="2" key="1">
    <citation type="submission" date="2019-08" db="EMBL/GenBank/DDBJ databases">
        <authorList>
            <person name="Kucharzyk K."/>
            <person name="Murdoch R.W."/>
            <person name="Higgins S."/>
            <person name="Loffler F."/>
        </authorList>
    </citation>
    <scope>NUCLEOTIDE SEQUENCE</scope>
</reference>
<evidence type="ECO:0000313" key="2">
    <source>
        <dbReference type="EMBL" id="MPN31998.1"/>
    </source>
</evidence>
<gene>
    <name evidence="2" type="primary">glpE_46</name>
    <name evidence="2" type="ORF">SDC9_179473</name>
</gene>
<dbReference type="PANTHER" id="PTHR43031:SF1">
    <property type="entry name" value="PYRIDINE NUCLEOTIDE-DISULPHIDE OXIDOREDUCTASE"/>
    <property type="match status" value="1"/>
</dbReference>
<evidence type="ECO:0000259" key="1">
    <source>
        <dbReference type="PROSITE" id="PS50206"/>
    </source>
</evidence>